<feature type="domain" description="Opacity-associated protein A-like N-terminal" evidence="3">
    <location>
        <begin position="94"/>
        <end position="120"/>
    </location>
</feature>
<dbReference type="Pfam" id="PF08525">
    <property type="entry name" value="OapA_N"/>
    <property type="match status" value="1"/>
</dbReference>
<name>A0A380PX73_YERFR</name>
<dbReference type="AlphaFoldDB" id="A0A380PX73"/>
<feature type="transmembrane region" description="Helical" evidence="1">
    <location>
        <begin position="105"/>
        <end position="122"/>
    </location>
</feature>
<dbReference type="InterPro" id="IPR013731">
    <property type="entry name" value="OapA_N"/>
</dbReference>
<dbReference type="InterPro" id="IPR007340">
    <property type="entry name" value="LysM_Opacity-associatedA"/>
</dbReference>
<evidence type="ECO:0000259" key="2">
    <source>
        <dbReference type="Pfam" id="PF04225"/>
    </source>
</evidence>
<evidence type="ECO:0000313" key="4">
    <source>
        <dbReference type="EMBL" id="SUP78131.1"/>
    </source>
</evidence>
<dbReference type="GO" id="GO:0042834">
    <property type="term" value="F:peptidoglycan binding"/>
    <property type="evidence" value="ECO:0007669"/>
    <property type="project" value="InterPro"/>
</dbReference>
<evidence type="ECO:0000259" key="3">
    <source>
        <dbReference type="Pfam" id="PF08525"/>
    </source>
</evidence>
<dbReference type="EMBL" id="UHJA01000001">
    <property type="protein sequence ID" value="SUP78131.1"/>
    <property type="molecule type" value="Genomic_DNA"/>
</dbReference>
<keyword evidence="1" id="KW-1133">Transmembrane helix</keyword>
<sequence length="263" mass="29337">MGRIAPRRRKSTRVYQPLLHTWLNIRQRILPDAKTTDDQNLMSEVNASEHIAPAEDIAATENHVSPESTAAAAQETGIKRLLLKIWHLPDSFQWMEPLPFFHRRWIIIATTVLLLALLWPVSRDNTDHSFPVSAPSTEVPLQAQLQSDLHSQNNLDAPPPPTVAPPVAPEAIPPVQGNWQSYQIQSGKTLAQLFRDNNLPVNEVFAMAQVEGNDKPLSNLKAGQEVKIMLDAQGVVAALAIETTSNTQVLFTRQSDGSYRRDR</sequence>
<organism evidence="4 5">
    <name type="scientific">Yersinia frederiksenii</name>
    <dbReference type="NCBI Taxonomy" id="29484"/>
    <lineage>
        <taxon>Bacteria</taxon>
        <taxon>Pseudomonadati</taxon>
        <taxon>Pseudomonadota</taxon>
        <taxon>Gammaproteobacteria</taxon>
        <taxon>Enterobacterales</taxon>
        <taxon>Yersiniaceae</taxon>
        <taxon>Yersinia</taxon>
    </lineage>
</organism>
<evidence type="ECO:0000313" key="5">
    <source>
        <dbReference type="Proteomes" id="UP000254835"/>
    </source>
</evidence>
<proteinExistence type="predicted"/>
<feature type="domain" description="Opacity-associated protein A LysM-like" evidence="2">
    <location>
        <begin position="178"/>
        <end position="262"/>
    </location>
</feature>
<dbReference type="OrthoDB" id="6398769at2"/>
<dbReference type="Proteomes" id="UP000254835">
    <property type="component" value="Unassembled WGS sequence"/>
</dbReference>
<keyword evidence="1" id="KW-0812">Transmembrane</keyword>
<protein>
    <submittedName>
        <fullName evidence="4">Putative cell envelope opacity-associated protein A</fullName>
    </submittedName>
</protein>
<dbReference type="Pfam" id="PF04225">
    <property type="entry name" value="LysM_OapA"/>
    <property type="match status" value="1"/>
</dbReference>
<dbReference type="RefSeq" id="WP_004707027.1">
    <property type="nucleotide sequence ID" value="NZ_CABHXP010000111.1"/>
</dbReference>
<gene>
    <name evidence="4" type="ORF">NCTC11470_03238</name>
</gene>
<dbReference type="Gene3D" id="3.10.450.350">
    <property type="match status" value="1"/>
</dbReference>
<accession>A0A380PX73</accession>
<reference evidence="4 5" key="1">
    <citation type="submission" date="2018-06" db="EMBL/GenBank/DDBJ databases">
        <authorList>
            <consortium name="Pathogen Informatics"/>
            <person name="Doyle S."/>
        </authorList>
    </citation>
    <scope>NUCLEOTIDE SEQUENCE [LARGE SCALE GENOMIC DNA]</scope>
    <source>
        <strain evidence="4 5">NCTC11470</strain>
    </source>
</reference>
<dbReference type="GeneID" id="57904731"/>
<keyword evidence="1" id="KW-0472">Membrane</keyword>
<evidence type="ECO:0000256" key="1">
    <source>
        <dbReference type="SAM" id="Phobius"/>
    </source>
</evidence>